<keyword evidence="4" id="KW-1185">Reference proteome</keyword>
<dbReference type="InterPro" id="IPR050563">
    <property type="entry name" value="4-hydroxybenzoyl-CoA_TE"/>
</dbReference>
<evidence type="ECO:0000313" key="4">
    <source>
        <dbReference type="Proteomes" id="UP001596303"/>
    </source>
</evidence>
<reference evidence="4" key="1">
    <citation type="journal article" date="2019" name="Int. J. Syst. Evol. Microbiol.">
        <title>The Global Catalogue of Microorganisms (GCM) 10K type strain sequencing project: providing services to taxonomists for standard genome sequencing and annotation.</title>
        <authorList>
            <consortium name="The Broad Institute Genomics Platform"/>
            <consortium name="The Broad Institute Genome Sequencing Center for Infectious Disease"/>
            <person name="Wu L."/>
            <person name="Ma J."/>
        </authorList>
    </citation>
    <scope>NUCLEOTIDE SEQUENCE [LARGE SCALE GENOMIC DNA]</scope>
    <source>
        <strain evidence="4">CGMCC-1.15741</strain>
    </source>
</reference>
<accession>A0ABW1SAY9</accession>
<dbReference type="PANTHER" id="PTHR31793">
    <property type="entry name" value="4-HYDROXYBENZOYL-COA THIOESTERASE FAMILY MEMBER"/>
    <property type="match status" value="1"/>
</dbReference>
<gene>
    <name evidence="3" type="ORF">ACFQDM_10140</name>
</gene>
<dbReference type="SUPFAM" id="SSF54637">
    <property type="entry name" value="Thioesterase/thiol ester dehydrase-isomerase"/>
    <property type="match status" value="1"/>
</dbReference>
<protein>
    <submittedName>
        <fullName evidence="3">Acyl-CoA thioesterase</fullName>
        <ecNumber evidence="3">3.1.2.-</ecNumber>
    </submittedName>
</protein>
<dbReference type="CDD" id="cd00586">
    <property type="entry name" value="4HBT"/>
    <property type="match status" value="1"/>
</dbReference>
<name>A0ABW1SAY9_9PROT</name>
<sequence length="143" mass="15803">MTDVPALSAFPFKSYDKVRYADTDRQGHINNANFSTFLETGRVEFLYDGEKGLALENASFVIAGLQLSFVSEAHWPGQIDIGTAVKKIGNSSVTLSQALFQNERCVATAETVIVQMDETTRRSKPFSDHARAFFENAMLNSDA</sequence>
<proteinExistence type="inferred from homology"/>
<dbReference type="EC" id="3.1.2.-" evidence="3"/>
<comment type="similarity">
    <text evidence="1">Belongs to the 4-hydroxybenzoyl-CoA thioesterase family.</text>
</comment>
<evidence type="ECO:0000256" key="1">
    <source>
        <dbReference type="ARBA" id="ARBA00005953"/>
    </source>
</evidence>
<dbReference type="Proteomes" id="UP001596303">
    <property type="component" value="Unassembled WGS sequence"/>
</dbReference>
<organism evidence="3 4">
    <name type="scientific">Ponticaulis profundi</name>
    <dbReference type="NCBI Taxonomy" id="2665222"/>
    <lineage>
        <taxon>Bacteria</taxon>
        <taxon>Pseudomonadati</taxon>
        <taxon>Pseudomonadota</taxon>
        <taxon>Alphaproteobacteria</taxon>
        <taxon>Hyphomonadales</taxon>
        <taxon>Hyphomonadaceae</taxon>
        <taxon>Ponticaulis</taxon>
    </lineage>
</organism>
<dbReference type="PANTHER" id="PTHR31793:SF27">
    <property type="entry name" value="NOVEL THIOESTERASE SUPERFAMILY DOMAIN AND SAPOSIN A-TYPE DOMAIN CONTAINING PROTEIN (0610012H03RIK)"/>
    <property type="match status" value="1"/>
</dbReference>
<keyword evidence="2 3" id="KW-0378">Hydrolase</keyword>
<dbReference type="Gene3D" id="3.10.129.10">
    <property type="entry name" value="Hotdog Thioesterase"/>
    <property type="match status" value="1"/>
</dbReference>
<dbReference type="Pfam" id="PF13279">
    <property type="entry name" value="4HBT_2"/>
    <property type="match status" value="1"/>
</dbReference>
<dbReference type="EMBL" id="JBHSSW010000012">
    <property type="protein sequence ID" value="MFC6198442.1"/>
    <property type="molecule type" value="Genomic_DNA"/>
</dbReference>
<dbReference type="RefSeq" id="WP_377378653.1">
    <property type="nucleotide sequence ID" value="NZ_JBHSSW010000012.1"/>
</dbReference>
<dbReference type="GO" id="GO:0016787">
    <property type="term" value="F:hydrolase activity"/>
    <property type="evidence" value="ECO:0007669"/>
    <property type="project" value="UniProtKB-KW"/>
</dbReference>
<evidence type="ECO:0000256" key="2">
    <source>
        <dbReference type="ARBA" id="ARBA00022801"/>
    </source>
</evidence>
<dbReference type="InterPro" id="IPR029069">
    <property type="entry name" value="HotDog_dom_sf"/>
</dbReference>
<comment type="caution">
    <text evidence="3">The sequence shown here is derived from an EMBL/GenBank/DDBJ whole genome shotgun (WGS) entry which is preliminary data.</text>
</comment>
<evidence type="ECO:0000313" key="3">
    <source>
        <dbReference type="EMBL" id="MFC6198442.1"/>
    </source>
</evidence>